<evidence type="ECO:0008006" key="3">
    <source>
        <dbReference type="Google" id="ProtNLM"/>
    </source>
</evidence>
<dbReference type="InterPro" id="IPR036047">
    <property type="entry name" value="F-box-like_dom_sf"/>
</dbReference>
<dbReference type="EMBL" id="CAXHTB010000026">
    <property type="protein sequence ID" value="CAL0334551.1"/>
    <property type="molecule type" value="Genomic_DNA"/>
</dbReference>
<name>A0AAV1YKJ0_LUPLU</name>
<dbReference type="InterPro" id="IPR045286">
    <property type="entry name" value="FBS1-like"/>
</dbReference>
<evidence type="ECO:0000313" key="1">
    <source>
        <dbReference type="EMBL" id="CAL0334551.1"/>
    </source>
</evidence>
<dbReference type="PANTHER" id="PTHR34049:SF1">
    <property type="entry name" value="F-BOX PROTEIN SKIP27"/>
    <property type="match status" value="1"/>
</dbReference>
<gene>
    <name evidence="1" type="ORF">LLUT_LOCUS35611</name>
</gene>
<accession>A0AAV1YKJ0</accession>
<comment type="caution">
    <text evidence="1">The sequence shown here is derived from an EMBL/GenBank/DDBJ whole genome shotgun (WGS) entry which is preliminary data.</text>
</comment>
<organism evidence="1 2">
    <name type="scientific">Lupinus luteus</name>
    <name type="common">European yellow lupine</name>
    <dbReference type="NCBI Taxonomy" id="3873"/>
    <lineage>
        <taxon>Eukaryota</taxon>
        <taxon>Viridiplantae</taxon>
        <taxon>Streptophyta</taxon>
        <taxon>Embryophyta</taxon>
        <taxon>Tracheophyta</taxon>
        <taxon>Spermatophyta</taxon>
        <taxon>Magnoliopsida</taxon>
        <taxon>eudicotyledons</taxon>
        <taxon>Gunneridae</taxon>
        <taxon>Pentapetalae</taxon>
        <taxon>rosids</taxon>
        <taxon>fabids</taxon>
        <taxon>Fabales</taxon>
        <taxon>Fabaceae</taxon>
        <taxon>Papilionoideae</taxon>
        <taxon>50 kb inversion clade</taxon>
        <taxon>genistoids sensu lato</taxon>
        <taxon>core genistoids</taxon>
        <taxon>Genisteae</taxon>
        <taxon>Lupinus</taxon>
    </lineage>
</organism>
<protein>
    <recommendedName>
        <fullName evidence="3">F-box protein</fullName>
    </recommendedName>
</protein>
<sequence>MALGFDNCYARALVRKRVVVSNKVEASNPLSTTQLKRVCSGRITSISESSCLEALPFDILIKVLCGVDHEDLEQLFLVSKIIKETAEIAKSLHFEYSTPKKKTVAAFHVSIDVDSSNDFEEIKAPSAPLRKNRSRLNGRISNIESISANLFPSMDEEHEEGK</sequence>
<dbReference type="PANTHER" id="PTHR34049">
    <property type="entry name" value="F-BOX PROTEIN SKIP27"/>
    <property type="match status" value="1"/>
</dbReference>
<dbReference type="SUPFAM" id="SSF81383">
    <property type="entry name" value="F-box domain"/>
    <property type="match status" value="1"/>
</dbReference>
<proteinExistence type="predicted"/>
<keyword evidence="2" id="KW-1185">Reference proteome</keyword>
<dbReference type="Proteomes" id="UP001497480">
    <property type="component" value="Unassembled WGS sequence"/>
</dbReference>
<reference evidence="1 2" key="1">
    <citation type="submission" date="2024-03" db="EMBL/GenBank/DDBJ databases">
        <authorList>
            <person name="Martinez-Hernandez J."/>
        </authorList>
    </citation>
    <scope>NUCLEOTIDE SEQUENCE [LARGE SCALE GENOMIC DNA]</scope>
</reference>
<evidence type="ECO:0000313" key="2">
    <source>
        <dbReference type="Proteomes" id="UP001497480"/>
    </source>
</evidence>
<dbReference type="AlphaFoldDB" id="A0AAV1YKJ0"/>